<gene>
    <name evidence="1" type="ORF">M413DRAFT_446394</name>
</gene>
<organism evidence="1 2">
    <name type="scientific">Hebeloma cylindrosporum</name>
    <dbReference type="NCBI Taxonomy" id="76867"/>
    <lineage>
        <taxon>Eukaryota</taxon>
        <taxon>Fungi</taxon>
        <taxon>Dikarya</taxon>
        <taxon>Basidiomycota</taxon>
        <taxon>Agaricomycotina</taxon>
        <taxon>Agaricomycetes</taxon>
        <taxon>Agaricomycetidae</taxon>
        <taxon>Agaricales</taxon>
        <taxon>Agaricineae</taxon>
        <taxon>Hymenogastraceae</taxon>
        <taxon>Hebeloma</taxon>
    </lineage>
</organism>
<accession>A0A0C2YGK7</accession>
<keyword evidence="2" id="KW-1185">Reference proteome</keyword>
<protein>
    <recommendedName>
        <fullName evidence="3">Arrestin-like N-terminal domain-containing protein</fullName>
    </recommendedName>
</protein>
<evidence type="ECO:0000313" key="1">
    <source>
        <dbReference type="EMBL" id="KIM40227.1"/>
    </source>
</evidence>
<dbReference type="AlphaFoldDB" id="A0A0C2YGK7"/>
<reference evidence="2" key="2">
    <citation type="submission" date="2015-01" db="EMBL/GenBank/DDBJ databases">
        <title>Evolutionary Origins and Diversification of the Mycorrhizal Mutualists.</title>
        <authorList>
            <consortium name="DOE Joint Genome Institute"/>
            <consortium name="Mycorrhizal Genomics Consortium"/>
            <person name="Kohler A."/>
            <person name="Kuo A."/>
            <person name="Nagy L.G."/>
            <person name="Floudas D."/>
            <person name="Copeland A."/>
            <person name="Barry K.W."/>
            <person name="Cichocki N."/>
            <person name="Veneault-Fourrey C."/>
            <person name="LaButti K."/>
            <person name="Lindquist E.A."/>
            <person name="Lipzen A."/>
            <person name="Lundell T."/>
            <person name="Morin E."/>
            <person name="Murat C."/>
            <person name="Riley R."/>
            <person name="Ohm R."/>
            <person name="Sun H."/>
            <person name="Tunlid A."/>
            <person name="Henrissat B."/>
            <person name="Grigoriev I.V."/>
            <person name="Hibbett D.S."/>
            <person name="Martin F."/>
        </authorList>
    </citation>
    <scope>NUCLEOTIDE SEQUENCE [LARGE SCALE GENOMIC DNA]</scope>
    <source>
        <strain evidence="2">h7</strain>
    </source>
</reference>
<reference evidence="1 2" key="1">
    <citation type="submission" date="2014-04" db="EMBL/GenBank/DDBJ databases">
        <authorList>
            <consortium name="DOE Joint Genome Institute"/>
            <person name="Kuo A."/>
            <person name="Gay G."/>
            <person name="Dore J."/>
            <person name="Kohler A."/>
            <person name="Nagy L.G."/>
            <person name="Floudas D."/>
            <person name="Copeland A."/>
            <person name="Barry K.W."/>
            <person name="Cichocki N."/>
            <person name="Veneault-Fourrey C."/>
            <person name="LaButti K."/>
            <person name="Lindquist E.A."/>
            <person name="Lipzen A."/>
            <person name="Lundell T."/>
            <person name="Morin E."/>
            <person name="Murat C."/>
            <person name="Sun H."/>
            <person name="Tunlid A."/>
            <person name="Henrissat B."/>
            <person name="Grigoriev I.V."/>
            <person name="Hibbett D.S."/>
            <person name="Martin F."/>
            <person name="Nordberg H.P."/>
            <person name="Cantor M.N."/>
            <person name="Hua S.X."/>
        </authorList>
    </citation>
    <scope>NUCLEOTIDE SEQUENCE [LARGE SCALE GENOMIC DNA]</scope>
    <source>
        <strain evidence="2">h7</strain>
    </source>
</reference>
<dbReference type="Gene3D" id="2.60.40.640">
    <property type="match status" value="1"/>
</dbReference>
<name>A0A0C2YGK7_HEBCY</name>
<dbReference type="HOGENOM" id="CLU_049916_0_0_1"/>
<dbReference type="Proteomes" id="UP000053424">
    <property type="component" value="Unassembled WGS sequence"/>
</dbReference>
<proteinExistence type="predicted"/>
<dbReference type="InterPro" id="IPR014752">
    <property type="entry name" value="Arrestin-like_C"/>
</dbReference>
<sequence>MTTVTAILPSYSREPSSSVLPPCYSSQPHADEETVAYTPRVANPTPHGLFIREWPQATLVLEGQDEGSRQPTYGRAGRIIGELGVVNPEKVAKVTVKLNGQMSLSVADSGSVGFTLVAQTSVLWKHQLLEHVNRHDGSAVEQRCPSVLPIQFQFPSFYQAEGKDWRLPPSFEGTFLGIPAMFIRCIYTLEVTITRTRTYHLASWTTNKTYITMLNFRPRTRPQRPIVLLGSVLGSIKLVPEEWLQVVTTMLVRPKSNMKPVNCHLFIPSIQTFALTDTIPFHLQLCSTLQSLQELLPPTSRLLKLPNGDDERKVNDRWEEGGQTIRVTITRQVVVEIAGRRRFRTFLVGMGNMWSVPPIAHQDNNNSRDGVTSWADSKEDGVCLDWQGEVKVWAELTTGGFSASHLLVKV</sequence>
<dbReference type="OrthoDB" id="3252135at2759"/>
<evidence type="ECO:0000313" key="2">
    <source>
        <dbReference type="Proteomes" id="UP000053424"/>
    </source>
</evidence>
<dbReference type="EMBL" id="KN831783">
    <property type="protein sequence ID" value="KIM40227.1"/>
    <property type="molecule type" value="Genomic_DNA"/>
</dbReference>
<evidence type="ECO:0008006" key="3">
    <source>
        <dbReference type="Google" id="ProtNLM"/>
    </source>
</evidence>